<dbReference type="SMART" id="SM00584">
    <property type="entry name" value="TLDc"/>
    <property type="match status" value="1"/>
</dbReference>
<dbReference type="STRING" id="1442368.A0A0D2E2D5"/>
<dbReference type="Pfam" id="PF07534">
    <property type="entry name" value="TLD"/>
    <property type="match status" value="1"/>
</dbReference>
<organism evidence="2 3">
    <name type="scientific">Fonsecaea pedrosoi CBS 271.37</name>
    <dbReference type="NCBI Taxonomy" id="1442368"/>
    <lineage>
        <taxon>Eukaryota</taxon>
        <taxon>Fungi</taxon>
        <taxon>Dikarya</taxon>
        <taxon>Ascomycota</taxon>
        <taxon>Pezizomycotina</taxon>
        <taxon>Eurotiomycetes</taxon>
        <taxon>Chaetothyriomycetidae</taxon>
        <taxon>Chaetothyriales</taxon>
        <taxon>Herpotrichiellaceae</taxon>
        <taxon>Fonsecaea</taxon>
    </lineage>
</organism>
<dbReference type="AlphaFoldDB" id="A0A0D2E2D5"/>
<feature type="domain" description="TLDc" evidence="1">
    <location>
        <begin position="352"/>
        <end position="576"/>
    </location>
</feature>
<dbReference type="PROSITE" id="PS51886">
    <property type="entry name" value="TLDC"/>
    <property type="match status" value="1"/>
</dbReference>
<accession>A0A0D2E2D5</accession>
<dbReference type="EMBL" id="KN846970">
    <property type="protein sequence ID" value="KIW84236.1"/>
    <property type="molecule type" value="Genomic_DNA"/>
</dbReference>
<dbReference type="HOGENOM" id="CLU_011918_1_0_1"/>
<keyword evidence="3" id="KW-1185">Reference proteome</keyword>
<gene>
    <name evidence="2" type="ORF">Z517_03486</name>
</gene>
<dbReference type="Proteomes" id="UP000053029">
    <property type="component" value="Unassembled WGS sequence"/>
</dbReference>
<proteinExistence type="predicted"/>
<evidence type="ECO:0000259" key="1">
    <source>
        <dbReference type="PROSITE" id="PS51886"/>
    </source>
</evidence>
<protein>
    <recommendedName>
        <fullName evidence="1">TLDc domain-containing protein</fullName>
    </recommendedName>
</protein>
<evidence type="ECO:0000313" key="2">
    <source>
        <dbReference type="EMBL" id="KIW84236.1"/>
    </source>
</evidence>
<dbReference type="InterPro" id="IPR006571">
    <property type="entry name" value="TLDc_dom"/>
</dbReference>
<evidence type="ECO:0000313" key="3">
    <source>
        <dbReference type="Proteomes" id="UP000053029"/>
    </source>
</evidence>
<name>A0A0D2E2D5_9EURO</name>
<reference evidence="2 3" key="1">
    <citation type="submission" date="2015-01" db="EMBL/GenBank/DDBJ databases">
        <title>The Genome Sequence of Fonsecaea pedrosoi CBS 271.37.</title>
        <authorList>
            <consortium name="The Broad Institute Genomics Platform"/>
            <person name="Cuomo C."/>
            <person name="de Hoog S."/>
            <person name="Gorbushina A."/>
            <person name="Stielow B."/>
            <person name="Teixiera M."/>
            <person name="Abouelleil A."/>
            <person name="Chapman S.B."/>
            <person name="Priest M."/>
            <person name="Young S.K."/>
            <person name="Wortman J."/>
            <person name="Nusbaum C."/>
            <person name="Birren B."/>
        </authorList>
    </citation>
    <scope>NUCLEOTIDE SEQUENCE [LARGE SCALE GENOMIC DNA]</scope>
    <source>
        <strain evidence="2 3">CBS 271.37</strain>
    </source>
</reference>
<sequence length="646" mass="71080">MGQSHSSPPPREIPVEQLSHELALRFASKCYTHLEIAHYKDNFKTLADHQEDVEYWKEDTLCGFLALPEPLKAGPVLYHMCTYLGAFPFPSLAPCILTREAMLKVITIMTGRYKKVLRRGDQDKIKLLFRSLAVFDRRHSVTSPKERPDMDEIVIEQLPDDMLREREVEKGVSSHVGGFAIDEPVNDDEEEDDDDLALAALDSLDAIEVLKHDQKTNRKINHAMIPVENLKKLITLLLLVAGVTPLTTLATYGERLDADRLQALNTSADAIVTAFDPEPQSRGIRYSNFVKTVTTTLPDLFEPLNALFEHFLFSKNFNLNRHRDPAPAAVDTVEAIPSSPIYKSPEDTTFSTIFTDTLLAQLSMSLQVSTSVSSSSSLKNIFASNARFNQLYATSSHGTSLSSFSRQVHSWQSSTLVLISGTLPDTNNPIIIGAYLPEPWREKPAPPSSSSTSSDSPSKASCLFQLLPRHCVFLANQYNRSIPFSYFNAKTGIALGCVIPPQQSRTGPPLPPILGPVSVLIDSDMSTCTFQHDGDGGAGAFMTDPGLETAQKHHPETTQPKRAEFDLDTLEVWGISFPLARTGSLSDNAGEDDEVAKQRKRLAWEEAEAARRRGVNFGGDKDGARALLEMAGLVGDKAGNRSGGSV</sequence>
<dbReference type="OrthoDB" id="289228at2759"/>
<dbReference type="RefSeq" id="XP_013288044.1">
    <property type="nucleotide sequence ID" value="XM_013432590.1"/>
</dbReference>
<dbReference type="GeneID" id="25302976"/>
<dbReference type="VEuPathDB" id="FungiDB:Z517_03486"/>